<feature type="domain" description="Helix-turn-helix" evidence="1">
    <location>
        <begin position="43"/>
        <end position="91"/>
    </location>
</feature>
<dbReference type="InterPro" id="IPR041657">
    <property type="entry name" value="HTH_17"/>
</dbReference>
<proteinExistence type="predicted"/>
<dbReference type="KEGG" id="nia:A8C56_21160"/>
<accession>A0A1A9I9F4</accession>
<evidence type="ECO:0000259" key="1">
    <source>
        <dbReference type="Pfam" id="PF12728"/>
    </source>
</evidence>
<name>A0A1A9I9F4_9BACT</name>
<dbReference type="InterPro" id="IPR010093">
    <property type="entry name" value="SinI_DNA-bd"/>
</dbReference>
<gene>
    <name evidence="2" type="ORF">A8C56_21160</name>
</gene>
<dbReference type="AlphaFoldDB" id="A0A1A9I9F4"/>
<evidence type="ECO:0000313" key="3">
    <source>
        <dbReference type="Proteomes" id="UP000077667"/>
    </source>
</evidence>
<organism evidence="2 3">
    <name type="scientific">Niabella ginsenosidivorans</name>
    <dbReference type="NCBI Taxonomy" id="1176587"/>
    <lineage>
        <taxon>Bacteria</taxon>
        <taxon>Pseudomonadati</taxon>
        <taxon>Bacteroidota</taxon>
        <taxon>Chitinophagia</taxon>
        <taxon>Chitinophagales</taxon>
        <taxon>Chitinophagaceae</taxon>
        <taxon>Niabella</taxon>
    </lineage>
</organism>
<dbReference type="SUPFAM" id="SSF46955">
    <property type="entry name" value="Putative DNA-binding domain"/>
    <property type="match status" value="1"/>
</dbReference>
<reference evidence="2 3" key="1">
    <citation type="submission" date="2016-05" db="EMBL/GenBank/DDBJ databases">
        <title>Niabella ginsenosidivorans BS26 whole genome sequencing.</title>
        <authorList>
            <person name="Im W.T."/>
            <person name="Siddiqi M.Z."/>
        </authorList>
    </citation>
    <scope>NUCLEOTIDE SEQUENCE [LARGE SCALE GENOMIC DNA]</scope>
    <source>
        <strain evidence="2 3">BS26</strain>
    </source>
</reference>
<protein>
    <recommendedName>
        <fullName evidence="1">Helix-turn-helix domain-containing protein</fullName>
    </recommendedName>
</protein>
<dbReference type="GO" id="GO:0003677">
    <property type="term" value="F:DNA binding"/>
    <property type="evidence" value="ECO:0007669"/>
    <property type="project" value="InterPro"/>
</dbReference>
<sequence>MSANNPFEQINERLDQIQKSLIAWFSKQENNKNQQERTYSADFLTLPEVAIILKKPIGTVRGYIHSRGLPAKRLGKPYLVRKDDFAEWLSKWQAAETEITLPPGGYSRMLEHRKKYSKP</sequence>
<dbReference type="Proteomes" id="UP000077667">
    <property type="component" value="Chromosome"/>
</dbReference>
<dbReference type="InterPro" id="IPR009061">
    <property type="entry name" value="DNA-bd_dom_put_sf"/>
</dbReference>
<evidence type="ECO:0000313" key="2">
    <source>
        <dbReference type="EMBL" id="ANH83154.1"/>
    </source>
</evidence>
<dbReference type="NCBIfam" id="TIGR01764">
    <property type="entry name" value="excise"/>
    <property type="match status" value="1"/>
</dbReference>
<dbReference type="Pfam" id="PF12728">
    <property type="entry name" value="HTH_17"/>
    <property type="match status" value="1"/>
</dbReference>
<dbReference type="STRING" id="1176587.A8C56_21160"/>
<dbReference type="OrthoDB" id="677963at2"/>
<dbReference type="EMBL" id="CP015772">
    <property type="protein sequence ID" value="ANH83154.1"/>
    <property type="molecule type" value="Genomic_DNA"/>
</dbReference>
<dbReference type="RefSeq" id="WP_067760467.1">
    <property type="nucleotide sequence ID" value="NZ_CP015772.1"/>
</dbReference>
<keyword evidence="3" id="KW-1185">Reference proteome</keyword>